<evidence type="ECO:0000313" key="2">
    <source>
        <dbReference type="Proteomes" id="UP000054843"/>
    </source>
</evidence>
<gene>
    <name evidence="1" type="ORF">T10_11288</name>
</gene>
<dbReference type="EMBL" id="JYDO01000027">
    <property type="protein sequence ID" value="KRZ76571.1"/>
    <property type="molecule type" value="Genomic_DNA"/>
</dbReference>
<dbReference type="Proteomes" id="UP000054843">
    <property type="component" value="Unassembled WGS sequence"/>
</dbReference>
<name>A0A0V1MXS8_9BILA</name>
<sequence>LTLFILVNAGCPTKREVRPELFLGDRQVADVPAGWWSHLGKPGLLRLAVQWFPWHDTASSGRSVSPVCGASAHGVVRGTSAAPSLLLPGTAPPSHGRASLFVASPATRGRSGRSVTPWRDGRAGIFVDVAASSDGPSPARAHGRCALRSRGFSPVALGLRAQAGS</sequence>
<evidence type="ECO:0000313" key="1">
    <source>
        <dbReference type="EMBL" id="KRZ76571.1"/>
    </source>
</evidence>
<comment type="caution">
    <text evidence="1">The sequence shown here is derived from an EMBL/GenBank/DDBJ whole genome shotgun (WGS) entry which is preliminary data.</text>
</comment>
<dbReference type="OrthoDB" id="10329687at2759"/>
<feature type="non-terminal residue" evidence="1">
    <location>
        <position position="1"/>
    </location>
</feature>
<dbReference type="AlphaFoldDB" id="A0A0V1MXS8"/>
<protein>
    <submittedName>
        <fullName evidence="1">Uncharacterized protein</fullName>
    </submittedName>
</protein>
<proteinExistence type="predicted"/>
<keyword evidence="2" id="KW-1185">Reference proteome</keyword>
<accession>A0A0V1MXS8</accession>
<reference evidence="1 2" key="1">
    <citation type="submission" date="2015-01" db="EMBL/GenBank/DDBJ databases">
        <title>Evolution of Trichinella species and genotypes.</title>
        <authorList>
            <person name="Korhonen P.K."/>
            <person name="Edoardo P."/>
            <person name="Giuseppe L.R."/>
            <person name="Gasser R.B."/>
        </authorList>
    </citation>
    <scope>NUCLEOTIDE SEQUENCE [LARGE SCALE GENOMIC DNA]</scope>
    <source>
        <strain evidence="1">ISS1980</strain>
    </source>
</reference>
<organism evidence="1 2">
    <name type="scientific">Trichinella papuae</name>
    <dbReference type="NCBI Taxonomy" id="268474"/>
    <lineage>
        <taxon>Eukaryota</taxon>
        <taxon>Metazoa</taxon>
        <taxon>Ecdysozoa</taxon>
        <taxon>Nematoda</taxon>
        <taxon>Enoplea</taxon>
        <taxon>Dorylaimia</taxon>
        <taxon>Trichinellida</taxon>
        <taxon>Trichinellidae</taxon>
        <taxon>Trichinella</taxon>
    </lineage>
</organism>